<evidence type="ECO:0000313" key="3">
    <source>
        <dbReference type="Proteomes" id="UP000476332"/>
    </source>
</evidence>
<keyword evidence="1" id="KW-1133">Transmembrane helix</keyword>
<evidence type="ECO:0008006" key="4">
    <source>
        <dbReference type="Google" id="ProtNLM"/>
    </source>
</evidence>
<organism evidence="2 3">
    <name type="scientific">Aurantimonas aggregata</name>
    <dbReference type="NCBI Taxonomy" id="2047720"/>
    <lineage>
        <taxon>Bacteria</taxon>
        <taxon>Pseudomonadati</taxon>
        <taxon>Pseudomonadota</taxon>
        <taxon>Alphaproteobacteria</taxon>
        <taxon>Hyphomicrobiales</taxon>
        <taxon>Aurantimonadaceae</taxon>
        <taxon>Aurantimonas</taxon>
    </lineage>
</organism>
<feature type="transmembrane region" description="Helical" evidence="1">
    <location>
        <begin position="152"/>
        <end position="173"/>
    </location>
</feature>
<accession>A0A6L9MIG4</accession>
<dbReference type="Proteomes" id="UP000476332">
    <property type="component" value="Unassembled WGS sequence"/>
</dbReference>
<sequence length="404" mass="44280">MIEKRLVFLFPGFEPLRAEAQVERFHRAAKRSAAVWDAEVALDAAEIRGGHAAPFAAFHASLTRPGFSTETEIVVCDWSDLIRAYAGRPVVTRLVTGLVALGDFFLTGTVFRYLRTSWRYGFFYAFPLAMVLFALVPALLVFSSLAALMPGALGVLAGLAAGGCVALALLWWVNRQLHLLTALDDWAMARDFCRGRNPLILARIECQAAEIRRLSEASDAQEIVLAAHSLGASLAILAIDRAIRDGLAVDRLHILTVGSSLLKTALHPAASDQRESVRRLVVDHRLPWTDCQGLSDPINFYKSNPATSLGITDGRTPVVVRIRFKHLVKAETYQRIKRDFFRLHRQFVLAVEQRCAYSFHMLLLGPRPLADFAKAGTVALPPLAAEAPCARHPATPLAASGGVQ</sequence>
<evidence type="ECO:0000313" key="2">
    <source>
        <dbReference type="EMBL" id="NDV87468.1"/>
    </source>
</evidence>
<feature type="transmembrane region" description="Helical" evidence="1">
    <location>
        <begin position="94"/>
        <end position="114"/>
    </location>
</feature>
<dbReference type="AlphaFoldDB" id="A0A6L9MIG4"/>
<keyword evidence="1" id="KW-0812">Transmembrane</keyword>
<proteinExistence type="predicted"/>
<comment type="caution">
    <text evidence="2">The sequence shown here is derived from an EMBL/GenBank/DDBJ whole genome shotgun (WGS) entry which is preliminary data.</text>
</comment>
<gene>
    <name evidence="2" type="ORF">GTW51_12240</name>
</gene>
<evidence type="ECO:0000256" key="1">
    <source>
        <dbReference type="SAM" id="Phobius"/>
    </source>
</evidence>
<feature type="transmembrane region" description="Helical" evidence="1">
    <location>
        <begin position="121"/>
        <end position="146"/>
    </location>
</feature>
<keyword evidence="3" id="KW-1185">Reference proteome</keyword>
<dbReference type="RefSeq" id="WP_163044217.1">
    <property type="nucleotide sequence ID" value="NZ_JAAAMJ010000008.1"/>
</dbReference>
<dbReference type="EMBL" id="JAAAMJ010000008">
    <property type="protein sequence ID" value="NDV87468.1"/>
    <property type="molecule type" value="Genomic_DNA"/>
</dbReference>
<protein>
    <recommendedName>
        <fullName evidence="4">Fungal lipase-like domain-containing protein</fullName>
    </recommendedName>
</protein>
<keyword evidence="1" id="KW-0472">Membrane</keyword>
<reference evidence="2 3" key="1">
    <citation type="submission" date="2020-01" db="EMBL/GenBank/DDBJ databases">
        <title>Genomes of bacteria type strains.</title>
        <authorList>
            <person name="Chen J."/>
            <person name="Zhu S."/>
            <person name="Chen J."/>
        </authorList>
    </citation>
    <scope>NUCLEOTIDE SEQUENCE [LARGE SCALE GENOMIC DNA]</scope>
    <source>
        <strain evidence="2 3">KCTC 52919</strain>
    </source>
</reference>
<name>A0A6L9MIG4_9HYPH</name>